<dbReference type="GO" id="GO:0003700">
    <property type="term" value="F:DNA-binding transcription factor activity"/>
    <property type="evidence" value="ECO:0007669"/>
    <property type="project" value="InterPro"/>
</dbReference>
<dbReference type="EMBL" id="AUYB01000091">
    <property type="protein sequence ID" value="KZN41062.1"/>
    <property type="molecule type" value="Genomic_DNA"/>
</dbReference>
<dbReference type="PANTHER" id="PTHR30204">
    <property type="entry name" value="REDOX-CYCLING DRUG-SENSING TRANSCRIPTIONAL ACTIVATOR SOXR"/>
    <property type="match status" value="1"/>
</dbReference>
<accession>A0A166XZ61</accession>
<dbReference type="SMART" id="SM00422">
    <property type="entry name" value="HTH_MERR"/>
    <property type="match status" value="1"/>
</dbReference>
<dbReference type="GO" id="GO:0003677">
    <property type="term" value="F:DNA binding"/>
    <property type="evidence" value="ECO:0007669"/>
    <property type="project" value="UniProtKB-KW"/>
</dbReference>
<dbReference type="InterPro" id="IPR009061">
    <property type="entry name" value="DNA-bd_dom_put_sf"/>
</dbReference>
<dbReference type="Pfam" id="PF13411">
    <property type="entry name" value="MerR_1"/>
    <property type="match status" value="1"/>
</dbReference>
<dbReference type="Gene3D" id="1.10.1660.10">
    <property type="match status" value="1"/>
</dbReference>
<dbReference type="GeneID" id="57360040"/>
<sequence length="130" mass="14443">MLDIGKVTKLTGVNASALRYYESKGLIQPAGRNGIRRYYSNDVIEQLSIIALGQLAGFSLDEIASIFTDEGVNISREKLLEKSQEIESKIKQLQAVQTGLQKAANCPQSNHLDCRNFRRLMKVAINSNSK</sequence>
<keyword evidence="1" id="KW-0238">DNA-binding</keyword>
<proteinExistence type="predicted"/>
<dbReference type="AlphaFoldDB" id="A0A166XZ61"/>
<evidence type="ECO:0000256" key="1">
    <source>
        <dbReference type="ARBA" id="ARBA00023125"/>
    </source>
</evidence>
<evidence type="ECO:0000259" key="2">
    <source>
        <dbReference type="PROSITE" id="PS50937"/>
    </source>
</evidence>
<dbReference type="PANTHER" id="PTHR30204:SF97">
    <property type="entry name" value="MERR FAMILY REGULATORY PROTEIN"/>
    <property type="match status" value="1"/>
</dbReference>
<dbReference type="PROSITE" id="PS50937">
    <property type="entry name" value="HTH_MERR_2"/>
    <property type="match status" value="1"/>
</dbReference>
<dbReference type="InterPro" id="IPR000551">
    <property type="entry name" value="MerR-type_HTH_dom"/>
</dbReference>
<feature type="domain" description="HTH merR-type" evidence="2">
    <location>
        <begin position="1"/>
        <end position="69"/>
    </location>
</feature>
<evidence type="ECO:0000313" key="4">
    <source>
        <dbReference type="Proteomes" id="UP000076643"/>
    </source>
</evidence>
<keyword evidence="4" id="KW-1185">Reference proteome</keyword>
<organism evidence="3 4">
    <name type="scientific">Pseudoalteromonas luteoviolacea DSM 6061</name>
    <dbReference type="NCBI Taxonomy" id="1365250"/>
    <lineage>
        <taxon>Bacteria</taxon>
        <taxon>Pseudomonadati</taxon>
        <taxon>Pseudomonadota</taxon>
        <taxon>Gammaproteobacteria</taxon>
        <taxon>Alteromonadales</taxon>
        <taxon>Pseudoalteromonadaceae</taxon>
        <taxon>Pseudoalteromonas</taxon>
    </lineage>
</organism>
<dbReference type="CDD" id="cd04781">
    <property type="entry name" value="HTH_MerR-like_sg6"/>
    <property type="match status" value="1"/>
</dbReference>
<protein>
    <recommendedName>
        <fullName evidence="2">HTH merR-type domain-containing protein</fullName>
    </recommendedName>
</protein>
<evidence type="ECO:0000313" key="3">
    <source>
        <dbReference type="EMBL" id="KZN41062.1"/>
    </source>
</evidence>
<dbReference type="Proteomes" id="UP000076643">
    <property type="component" value="Unassembled WGS sequence"/>
</dbReference>
<comment type="caution">
    <text evidence="3">The sequence shown here is derived from an EMBL/GenBank/DDBJ whole genome shotgun (WGS) entry which is preliminary data.</text>
</comment>
<gene>
    <name evidence="3" type="ORF">N475_10845</name>
</gene>
<dbReference type="PRINTS" id="PR00040">
    <property type="entry name" value="HTHMERR"/>
</dbReference>
<name>A0A166XZ61_9GAMM</name>
<dbReference type="RefSeq" id="WP_063356102.1">
    <property type="nucleotide sequence ID" value="NZ_AQHB01000049.1"/>
</dbReference>
<dbReference type="InterPro" id="IPR047057">
    <property type="entry name" value="MerR_fam"/>
</dbReference>
<reference evidence="3 4" key="1">
    <citation type="submission" date="2013-07" db="EMBL/GenBank/DDBJ databases">
        <title>Comparative Genomic and Metabolomic Analysis of Twelve Strains of Pseudoalteromonas luteoviolacea.</title>
        <authorList>
            <person name="Vynne N.G."/>
            <person name="Mansson M."/>
            <person name="Gram L."/>
        </authorList>
    </citation>
    <scope>NUCLEOTIDE SEQUENCE [LARGE SCALE GENOMIC DNA]</scope>
    <source>
        <strain evidence="3 4">DSM 6061</strain>
    </source>
</reference>
<dbReference type="PATRIC" id="fig|1365250.3.peg.1245"/>
<dbReference type="SUPFAM" id="SSF46955">
    <property type="entry name" value="Putative DNA-binding domain"/>
    <property type="match status" value="1"/>
</dbReference>